<organism evidence="1 2">
    <name type="scientific">Flavobacterium akiainvivens</name>
    <dbReference type="NCBI Taxonomy" id="1202724"/>
    <lineage>
        <taxon>Bacteria</taxon>
        <taxon>Pseudomonadati</taxon>
        <taxon>Bacteroidota</taxon>
        <taxon>Flavobacteriia</taxon>
        <taxon>Flavobacteriales</taxon>
        <taxon>Flavobacteriaceae</taxon>
        <taxon>Flavobacterium</taxon>
    </lineage>
</organism>
<dbReference type="PANTHER" id="PTHR46246">
    <property type="entry name" value="GUANOSINE-3',5'-BIS(DIPHOSPHATE) 3'-PYROPHOSPHOHYDROLASE MESH1"/>
    <property type="match status" value="1"/>
</dbReference>
<evidence type="ECO:0008006" key="3">
    <source>
        <dbReference type="Google" id="ProtNLM"/>
    </source>
</evidence>
<evidence type="ECO:0000313" key="2">
    <source>
        <dbReference type="Proteomes" id="UP000037755"/>
    </source>
</evidence>
<name>A0A0N0RQY1_9FLAO</name>
<evidence type="ECO:0000313" key="1">
    <source>
        <dbReference type="EMBL" id="KOS07256.1"/>
    </source>
</evidence>
<dbReference type="OrthoDB" id="9802385at2"/>
<dbReference type="Pfam" id="PF13328">
    <property type="entry name" value="HD_4"/>
    <property type="match status" value="1"/>
</dbReference>
<dbReference type="Gene3D" id="1.10.3210.10">
    <property type="entry name" value="Hypothetical protein af1432"/>
    <property type="match status" value="1"/>
</dbReference>
<dbReference type="STRING" id="1202724.AM493_15340"/>
<dbReference type="Proteomes" id="UP000037755">
    <property type="component" value="Unassembled WGS sequence"/>
</dbReference>
<proteinExistence type="predicted"/>
<accession>A0A0N0RQY1</accession>
<keyword evidence="2" id="KW-1185">Reference proteome</keyword>
<dbReference type="InterPro" id="IPR052194">
    <property type="entry name" value="MESH1"/>
</dbReference>
<gene>
    <name evidence="1" type="ORF">AM493_15340</name>
</gene>
<comment type="caution">
    <text evidence="1">The sequence shown here is derived from an EMBL/GenBank/DDBJ whole genome shotgun (WGS) entry which is preliminary data.</text>
</comment>
<protein>
    <recommendedName>
        <fullName evidence="3">Guanosine-3',5'-bis(Diphosphate) 3'-pyrophosphohydrolase</fullName>
    </recommendedName>
</protein>
<dbReference type="PATRIC" id="fig|1202724.3.peg.3188"/>
<dbReference type="SUPFAM" id="SSF109604">
    <property type="entry name" value="HD-domain/PDEase-like"/>
    <property type="match status" value="1"/>
</dbReference>
<dbReference type="RefSeq" id="WP_054408908.1">
    <property type="nucleotide sequence ID" value="NZ_FOYA01000005.1"/>
</dbReference>
<dbReference type="GO" id="GO:0008893">
    <property type="term" value="F:guanosine-3',5'-bis(diphosphate) 3'-diphosphatase activity"/>
    <property type="evidence" value="ECO:0007669"/>
    <property type="project" value="TreeGrafter"/>
</dbReference>
<sequence length="184" mass="20453">MDSILTDKVQLAWNMASAAHNGQFYTNNDGLELPYLNHIGAVVNEVYAVLMGNPEVYNAELALLCAILHDTVEDTALTLTDIETAFGTPVADGVAALTKDSTIADKQEKMAHSITRILGQPREVAMVKMADRIVNLQPPPKHWPIEKVQSYRGEAAFLYEALRNLCPTLAERLYKKIENYSLYC</sequence>
<dbReference type="EMBL" id="LIYD01000005">
    <property type="protein sequence ID" value="KOS07256.1"/>
    <property type="molecule type" value="Genomic_DNA"/>
</dbReference>
<dbReference type="PANTHER" id="PTHR46246:SF1">
    <property type="entry name" value="GUANOSINE-3',5'-BIS(DIPHOSPHATE) 3'-PYROPHOSPHOHYDROLASE MESH1"/>
    <property type="match status" value="1"/>
</dbReference>
<reference evidence="1 2" key="1">
    <citation type="submission" date="2015-08" db="EMBL/GenBank/DDBJ databases">
        <title>Whole genome sequence of Flavobacterium akiainvivens IK-1T, from decaying Wikstroemia oahuensis, an endemic Hawaiian shrub.</title>
        <authorList>
            <person name="Wan X."/>
            <person name="Hou S."/>
            <person name="Saito J."/>
            <person name="Donachie S."/>
        </authorList>
    </citation>
    <scope>NUCLEOTIDE SEQUENCE [LARGE SCALE GENOMIC DNA]</scope>
    <source>
        <strain evidence="1 2">IK-1</strain>
    </source>
</reference>
<dbReference type="AlphaFoldDB" id="A0A0N0RQY1"/>